<organism evidence="1 2">
    <name type="scientific">Moraxella catarrhalis</name>
    <name type="common">Branhamella catarrhalis</name>
    <dbReference type="NCBI Taxonomy" id="480"/>
    <lineage>
        <taxon>Bacteria</taxon>
        <taxon>Pseudomonadati</taxon>
        <taxon>Pseudomonadota</taxon>
        <taxon>Gammaproteobacteria</taxon>
        <taxon>Moraxellales</taxon>
        <taxon>Moraxellaceae</taxon>
        <taxon>Moraxella</taxon>
    </lineage>
</organism>
<dbReference type="EMBL" id="LXHQ01000049">
    <property type="protein sequence ID" value="OAV22910.1"/>
    <property type="molecule type" value="Genomic_DNA"/>
</dbReference>
<gene>
    <name evidence="1" type="ORF">AO370_1920</name>
</gene>
<evidence type="ECO:0000313" key="1">
    <source>
        <dbReference type="EMBL" id="OAV22910.1"/>
    </source>
</evidence>
<accession>A0AB36DMH0</accession>
<proteinExistence type="predicted"/>
<dbReference type="AlphaFoldDB" id="A0AB36DMH0"/>
<protein>
    <submittedName>
        <fullName evidence="1">Uncharacterized protein</fullName>
    </submittedName>
</protein>
<name>A0AB36DMH0_MORCA</name>
<reference evidence="1 2" key="1">
    <citation type="journal article" date="2016" name="Genome Biol. Evol.">
        <title>Comparative Genomic Analyses of the Moraxella catarrhalis Serosensitive and Seroresistant Lineages Demonstrate Their Independent Evolution.</title>
        <authorList>
            <person name="Earl J.P."/>
            <person name="de Vries S.P."/>
            <person name="Ahmed A."/>
            <person name="Powell E."/>
            <person name="Schultz M.P."/>
            <person name="Hermans P.W."/>
            <person name="Hill D.J."/>
            <person name="Zhou Z."/>
            <person name="Constantinidou C.I."/>
            <person name="Hu F.Z."/>
            <person name="Bootsma H.J."/>
            <person name="Ehrlich G.D."/>
        </authorList>
    </citation>
    <scope>NUCLEOTIDE SEQUENCE [LARGE SCALE GENOMIC DNA]</scope>
    <source>
        <strain evidence="1 2">F23</strain>
    </source>
</reference>
<evidence type="ECO:0000313" key="2">
    <source>
        <dbReference type="Proteomes" id="UP000078295"/>
    </source>
</evidence>
<comment type="caution">
    <text evidence="1">The sequence shown here is derived from an EMBL/GenBank/DDBJ whole genome shotgun (WGS) entry which is preliminary data.</text>
</comment>
<dbReference type="Proteomes" id="UP000078295">
    <property type="component" value="Unassembled WGS sequence"/>
</dbReference>
<sequence length="173" mass="21310">MPTPLFLVLGRDSLWRWCHQLRQWCGHLGKSGCVVHHIVKGFVGLVCCRLSRWQWHAYLSWWQSDRWRRCFHPERPTPCLGRWHGLPRQRSLSLERPPPSHWHRQRYRSPSMLVLDYYLWFERLFPLPKIGKYQPLPPYPMPKHLFQLLRRPPSESLRHQLYHHWHCQFYQSF</sequence>